<keyword evidence="1" id="KW-1133">Transmembrane helix</keyword>
<protein>
    <submittedName>
        <fullName evidence="2">DUF2568 domain-containing protein</fullName>
    </submittedName>
</protein>
<keyword evidence="1" id="KW-0472">Membrane</keyword>
<feature type="transmembrane region" description="Helical" evidence="1">
    <location>
        <begin position="21"/>
        <end position="40"/>
    </location>
</feature>
<accession>A0ABW5UZE0</accession>
<proteinExistence type="predicted"/>
<sequence length="123" mass="12819">MRDDQHERAELGDSGSANLALTVRFLLEIGLLVAVAIVVVQLVAGWLGWVLAALLVVAVATLWGVFLSPKAPIRRSPGAKLALEAALFLAAGIGLAVIGHAVTAVLGLVIWAIDRIALARLGR</sequence>
<feature type="transmembrane region" description="Helical" evidence="1">
    <location>
        <begin position="46"/>
        <end position="66"/>
    </location>
</feature>
<evidence type="ECO:0000313" key="3">
    <source>
        <dbReference type="Proteomes" id="UP001597492"/>
    </source>
</evidence>
<dbReference type="EMBL" id="JBHUNE010000008">
    <property type="protein sequence ID" value="MFD2759083.1"/>
    <property type="molecule type" value="Genomic_DNA"/>
</dbReference>
<organism evidence="2 3">
    <name type="scientific">Gulosibacter faecalis</name>
    <dbReference type="NCBI Taxonomy" id="272240"/>
    <lineage>
        <taxon>Bacteria</taxon>
        <taxon>Bacillati</taxon>
        <taxon>Actinomycetota</taxon>
        <taxon>Actinomycetes</taxon>
        <taxon>Micrococcales</taxon>
        <taxon>Microbacteriaceae</taxon>
        <taxon>Gulosibacter</taxon>
    </lineage>
</organism>
<dbReference type="RefSeq" id="WP_019617335.1">
    <property type="nucleotide sequence ID" value="NZ_JBHUNE010000008.1"/>
</dbReference>
<dbReference type="InterPro" id="IPR021214">
    <property type="entry name" value="DUF2568"/>
</dbReference>
<feature type="transmembrane region" description="Helical" evidence="1">
    <location>
        <begin position="87"/>
        <end position="113"/>
    </location>
</feature>
<dbReference type="Proteomes" id="UP001597492">
    <property type="component" value="Unassembled WGS sequence"/>
</dbReference>
<evidence type="ECO:0000256" key="1">
    <source>
        <dbReference type="SAM" id="Phobius"/>
    </source>
</evidence>
<keyword evidence="3" id="KW-1185">Reference proteome</keyword>
<reference evidence="3" key="1">
    <citation type="journal article" date="2019" name="Int. J. Syst. Evol. Microbiol.">
        <title>The Global Catalogue of Microorganisms (GCM) 10K type strain sequencing project: providing services to taxonomists for standard genome sequencing and annotation.</title>
        <authorList>
            <consortium name="The Broad Institute Genomics Platform"/>
            <consortium name="The Broad Institute Genome Sequencing Center for Infectious Disease"/>
            <person name="Wu L."/>
            <person name="Ma J."/>
        </authorList>
    </citation>
    <scope>NUCLEOTIDE SEQUENCE [LARGE SCALE GENOMIC DNA]</scope>
    <source>
        <strain evidence="3">TISTR 1514</strain>
    </source>
</reference>
<evidence type="ECO:0000313" key="2">
    <source>
        <dbReference type="EMBL" id="MFD2759083.1"/>
    </source>
</evidence>
<keyword evidence="1" id="KW-0812">Transmembrane</keyword>
<comment type="caution">
    <text evidence="2">The sequence shown here is derived from an EMBL/GenBank/DDBJ whole genome shotgun (WGS) entry which is preliminary data.</text>
</comment>
<dbReference type="Pfam" id="PF10823">
    <property type="entry name" value="DUF2568"/>
    <property type="match status" value="1"/>
</dbReference>
<gene>
    <name evidence="2" type="ORF">ACFSW7_11920</name>
</gene>
<name>A0ABW5UZE0_9MICO</name>